<dbReference type="SUPFAM" id="SSF49785">
    <property type="entry name" value="Galactose-binding domain-like"/>
    <property type="match status" value="3"/>
</dbReference>
<reference evidence="15 17" key="1">
    <citation type="submission" date="2015-09" db="EMBL/GenBank/DDBJ databases">
        <authorList>
            <consortium name="Pathogen Informatics"/>
        </authorList>
    </citation>
    <scope>NUCLEOTIDE SEQUENCE [LARGE SCALE GENOMIC DNA]</scope>
    <source>
        <strain evidence="15 17">2789STDY5834899</strain>
    </source>
</reference>
<dbReference type="InterPro" id="IPR006104">
    <property type="entry name" value="Glyco_hydro_2_N"/>
</dbReference>
<dbReference type="Gene3D" id="3.20.20.80">
    <property type="entry name" value="Glycosidases"/>
    <property type="match status" value="1"/>
</dbReference>
<dbReference type="InterPro" id="IPR017853">
    <property type="entry name" value="GH"/>
</dbReference>
<evidence type="ECO:0000256" key="13">
    <source>
        <dbReference type="SAM" id="SignalP"/>
    </source>
</evidence>
<dbReference type="InterPro" id="IPR006102">
    <property type="entry name" value="Ig-like_GH2"/>
</dbReference>
<evidence type="ECO:0000256" key="1">
    <source>
        <dbReference type="ARBA" id="ARBA00001412"/>
    </source>
</evidence>
<dbReference type="SUPFAM" id="SSF49303">
    <property type="entry name" value="beta-Galactosidase/glucuronidase domain"/>
    <property type="match status" value="2"/>
</dbReference>
<comment type="subunit">
    <text evidence="5">Monomer.</text>
</comment>
<dbReference type="InterPro" id="IPR036156">
    <property type="entry name" value="Beta-gal/glucu_dom_sf"/>
</dbReference>
<comment type="similarity">
    <text evidence="4 12">Belongs to the glycosyl hydrolase 2 family.</text>
</comment>
<evidence type="ECO:0000256" key="11">
    <source>
        <dbReference type="ARBA" id="ARBA00032230"/>
    </source>
</evidence>
<dbReference type="PROSITE" id="PS50022">
    <property type="entry name" value="FA58C_3"/>
    <property type="match status" value="2"/>
</dbReference>
<dbReference type="Pfam" id="PF02836">
    <property type="entry name" value="Glyco_hydro_2_C"/>
    <property type="match status" value="1"/>
</dbReference>
<dbReference type="Pfam" id="PF16353">
    <property type="entry name" value="LacZ_4"/>
    <property type="match status" value="1"/>
</dbReference>
<dbReference type="Pfam" id="PF02929">
    <property type="entry name" value="Bgal_small_N"/>
    <property type="match status" value="1"/>
</dbReference>
<feature type="domain" description="F5/8 type C" evidence="14">
    <location>
        <begin position="1304"/>
        <end position="1420"/>
    </location>
</feature>
<dbReference type="PANTHER" id="PTHR46323:SF2">
    <property type="entry name" value="BETA-GALACTOSIDASE"/>
    <property type="match status" value="1"/>
</dbReference>
<evidence type="ECO:0000256" key="5">
    <source>
        <dbReference type="ARBA" id="ARBA00011245"/>
    </source>
</evidence>
<dbReference type="GO" id="GO:0004565">
    <property type="term" value="F:beta-galactosidase activity"/>
    <property type="evidence" value="ECO:0007669"/>
    <property type="project" value="UniProtKB-EC"/>
</dbReference>
<keyword evidence="13" id="KW-0732">Signal</keyword>
<dbReference type="InterPro" id="IPR050347">
    <property type="entry name" value="Bact_Beta-galactosidase"/>
</dbReference>
<evidence type="ECO:0000259" key="14">
    <source>
        <dbReference type="PROSITE" id="PS50022"/>
    </source>
</evidence>
<feature type="chain" id="PRO_5008029804" description="Beta-galactosidase" evidence="13">
    <location>
        <begin position="23"/>
        <end position="1421"/>
    </location>
</feature>
<comment type="cofactor">
    <cofactor evidence="2">
        <name>Ca(2+)</name>
        <dbReference type="ChEBI" id="CHEBI:29108"/>
    </cofactor>
</comment>
<dbReference type="Proteomes" id="UP000095576">
    <property type="component" value="Unassembled WGS sequence"/>
</dbReference>
<dbReference type="InterPro" id="IPR000421">
    <property type="entry name" value="FA58C"/>
</dbReference>
<comment type="cofactor">
    <cofactor evidence="3">
        <name>Na(+)</name>
        <dbReference type="ChEBI" id="CHEBI:29101"/>
    </cofactor>
</comment>
<dbReference type="InterPro" id="IPR014718">
    <property type="entry name" value="GH-type_carb-bd"/>
</dbReference>
<evidence type="ECO:0000256" key="6">
    <source>
        <dbReference type="ARBA" id="ARBA00012756"/>
    </source>
</evidence>
<organism evidence="15 17">
    <name type="scientific">Bacteroides thetaiotaomicron</name>
    <dbReference type="NCBI Taxonomy" id="818"/>
    <lineage>
        <taxon>Bacteria</taxon>
        <taxon>Pseudomonadati</taxon>
        <taxon>Bacteroidota</taxon>
        <taxon>Bacteroidia</taxon>
        <taxon>Bacteroidales</taxon>
        <taxon>Bacteroidaceae</taxon>
        <taxon>Bacteroides</taxon>
    </lineage>
</organism>
<dbReference type="Pfam" id="PF02837">
    <property type="entry name" value="Glyco_hydro_2_N"/>
    <property type="match status" value="1"/>
</dbReference>
<feature type="domain" description="F5/8 type C" evidence="14">
    <location>
        <begin position="1119"/>
        <end position="1277"/>
    </location>
</feature>
<dbReference type="Proteomes" id="UP001200544">
    <property type="component" value="Unassembled WGS sequence"/>
</dbReference>
<evidence type="ECO:0000256" key="8">
    <source>
        <dbReference type="ARBA" id="ARBA00022801"/>
    </source>
</evidence>
<dbReference type="EC" id="3.2.1.23" evidence="6 12"/>
<dbReference type="InterPro" id="IPR004199">
    <property type="entry name" value="B-gal_small/dom_5"/>
</dbReference>
<dbReference type="InterPro" id="IPR013783">
    <property type="entry name" value="Ig-like_fold"/>
</dbReference>
<dbReference type="Gene3D" id="2.70.98.10">
    <property type="match status" value="1"/>
</dbReference>
<proteinExistence type="inferred from homology"/>
<dbReference type="GO" id="GO:0005990">
    <property type="term" value="P:lactose catabolic process"/>
    <property type="evidence" value="ECO:0007669"/>
    <property type="project" value="TreeGrafter"/>
</dbReference>
<comment type="catalytic activity">
    <reaction evidence="1 12">
        <text>Hydrolysis of terminal non-reducing beta-D-galactose residues in beta-D-galactosides.</text>
        <dbReference type="EC" id="3.2.1.23"/>
    </reaction>
</comment>
<dbReference type="FunFam" id="3.20.20.80:FF:000018">
    <property type="entry name" value="Beta-galactosidase"/>
    <property type="match status" value="1"/>
</dbReference>
<dbReference type="Gene3D" id="2.60.120.260">
    <property type="entry name" value="Galactose-binding domain-like"/>
    <property type="match status" value="3"/>
</dbReference>
<dbReference type="PROSITE" id="PS00719">
    <property type="entry name" value="GLYCOSYL_HYDROL_F2_1"/>
    <property type="match status" value="1"/>
</dbReference>
<dbReference type="Pfam" id="PF00754">
    <property type="entry name" value="F5_F8_type_C"/>
    <property type="match status" value="2"/>
</dbReference>
<dbReference type="RefSeq" id="WP_016269241.1">
    <property type="nucleotide sequence ID" value="NZ_BAABZI010000004.1"/>
</dbReference>
<evidence type="ECO:0000313" key="15">
    <source>
        <dbReference type="EMBL" id="CUP56426.1"/>
    </source>
</evidence>
<dbReference type="InterPro" id="IPR006103">
    <property type="entry name" value="Glyco_hydro_2_cat"/>
</dbReference>
<protein>
    <recommendedName>
        <fullName evidence="7 12">Beta-galactosidase</fullName>
        <ecNumber evidence="6 12">3.2.1.23</ecNumber>
    </recommendedName>
    <alternativeName>
        <fullName evidence="11 12">Lactase</fullName>
    </alternativeName>
</protein>
<evidence type="ECO:0000256" key="7">
    <source>
        <dbReference type="ARBA" id="ARBA00013303"/>
    </source>
</evidence>
<evidence type="ECO:0000256" key="10">
    <source>
        <dbReference type="ARBA" id="ARBA00023295"/>
    </source>
</evidence>
<sequence>MKLRIMRSAWIALLFMSLSVTAQTTDKPEWSNEQVSGVNKEEAVQIAIPFTDEQQAMNLTIEESPYYKTLNGIWKFHWVADPKDRPQDFCKPEYDVSQWDNIKVPATWQIEAVRHNKNWDKPLYCNVIYPFCEWDWKKIQWPNVIQPRPSNYTFATMPNPVGSYRREFILPDSWKGRDIFIRFNGVEAGFYIWVNGKKVGYSEDSYLPAEFNLTPYLKAGKNVLAVEVYRFTDGSFLECQDFWRFSGIFRDVFLWSAPKTQIRDFFFRTDLDKEYKNASVSLDIDITGKRSNNEIQVKVTDQNGKEIATQNARAVTGTNKLQFEVVNPLKWTAETPNLYNLTILLKQKGKTVDIRSVKVGFRKIELAQDGRLLINGKSTLFKGVDRHDHSSENGRTVSKEEMEKDVQLMKSLNINAVRTSHYPNNPYFYDLCDRYGIYVLSEANVECHGLMALSSEPSWVKAFTERSENMVRRYKNHASIVMWSLGNESGNGINFKSAAEAVKKLDDTRPTHYEGNSSYCDVTSSMYPDVQWLESVGKERLQKFQNGETVKPHVVCEYAHAMGNSIGNFKEYWETYERYPALVGGFIWDWVDQSIKMPAPDGSGYYMAFGGDFGDTPNDGNFCTNGVIFSDRTYSAKAYEVKKIHQPVWVEAMGNGTYKLTNKRFHAGLDDLYGRYEIEEDGKVVFSANLEELSLNAQDSKVITIADNQINKIPGAEYFIKFRFCQKQDTEWEKAGYEVASEQFKLSDSAKPVFKAGEGSIDLIETDDAYLVKGSQFEASFSKQQGTISSYTLNELPMISKGLELNAFRAPTDNDKQVDGDWYQKGLYQMTLEPGHWNVRKEDNKVTLQIENLYRGKTGFDYRTNIEYTVAADGSILVNSTIIPSTKGVIIPRIGYRMELPEGFERMRWYGRGPLENYVDRKDATYVGVYDELVSDQWVNYVRAQEMGNREDLRWISITNPDGIGFVFIAGDKMSASALHATAQDMVDPANHRRLLHKYEVPMRKETVLCLDANQRPLGNASCGPGPMQKYELRSQPTVFSFIILPLERSYSTEELIKKARVQMPVCMPVLIERDNNGYLNLKTNTPGATVHYSLNGGEEKIYTEPFEFISGGHVEAYAVSEQLGKSAGTSAEFPIYVDRSLWKIVSVSSENGGEEARNAIDGDLNTIWHSRWNDPVAKHPHEIVVDMSSSLEIDKFIYQPRNSENGRIKDYELYFSKDGKNWENKTKGRFENSSSAQFVTLEKPIVARYFKLIALSEIYGRDWASAAELNVNAVRNLSGASEERQKVVYVDSDADGSMKLAADGDINTFWHTVHNQFYLAPYPHEIQIALAKETTVKGLKYTPRQDSSEGRIGKYEVYISHDGKEWGKAVASGTFADSKEVQTVEFNPCKARYVKLQALSAVIKEAKMAAVAELEVLLVE</sequence>
<gene>
    <name evidence="15" type="primary">lacZ_11</name>
    <name evidence="15" type="ORF">ERS852511_02504</name>
    <name evidence="16" type="ORF">K0H07_13825</name>
</gene>
<dbReference type="SUPFAM" id="SSF74650">
    <property type="entry name" value="Galactose mutarotase-like"/>
    <property type="match status" value="1"/>
</dbReference>
<dbReference type="EMBL" id="JAHYQA010000007">
    <property type="protein sequence ID" value="MCE9238221.1"/>
    <property type="molecule type" value="Genomic_DNA"/>
</dbReference>
<dbReference type="SMART" id="SM01038">
    <property type="entry name" value="Bgal_small_N"/>
    <property type="match status" value="1"/>
</dbReference>
<dbReference type="SUPFAM" id="SSF51445">
    <property type="entry name" value="(Trans)glycosidases"/>
    <property type="match status" value="1"/>
</dbReference>
<evidence type="ECO:0000256" key="3">
    <source>
        <dbReference type="ARBA" id="ARBA00001959"/>
    </source>
</evidence>
<dbReference type="FunFam" id="2.60.40.10:FF:000680">
    <property type="entry name" value="Beta-galactosidase"/>
    <property type="match status" value="1"/>
</dbReference>
<dbReference type="Gene3D" id="2.60.40.10">
    <property type="entry name" value="Immunoglobulins"/>
    <property type="match status" value="2"/>
</dbReference>
<dbReference type="PANTHER" id="PTHR46323">
    <property type="entry name" value="BETA-GALACTOSIDASE"/>
    <property type="match status" value="1"/>
</dbReference>
<keyword evidence="9" id="KW-0106">Calcium</keyword>
<dbReference type="InterPro" id="IPR023230">
    <property type="entry name" value="Glyco_hydro_2_CS"/>
</dbReference>
<dbReference type="FunFam" id="2.60.120.260:FF:000108">
    <property type="entry name" value="Beta-galactosidase"/>
    <property type="match status" value="1"/>
</dbReference>
<dbReference type="InterPro" id="IPR006101">
    <property type="entry name" value="Glyco_hydro_2"/>
</dbReference>
<evidence type="ECO:0000256" key="4">
    <source>
        <dbReference type="ARBA" id="ARBA00007401"/>
    </source>
</evidence>
<dbReference type="Pfam" id="PF00703">
    <property type="entry name" value="Glyco_hydro_2"/>
    <property type="match status" value="1"/>
</dbReference>
<dbReference type="InterPro" id="IPR011013">
    <property type="entry name" value="Gal_mutarotase_sf_dom"/>
</dbReference>
<keyword evidence="8 12" id="KW-0378">Hydrolase</keyword>
<evidence type="ECO:0000313" key="16">
    <source>
        <dbReference type="EMBL" id="MCE9238221.1"/>
    </source>
</evidence>
<evidence type="ECO:0000256" key="12">
    <source>
        <dbReference type="RuleBase" id="RU361154"/>
    </source>
</evidence>
<dbReference type="GO" id="GO:0030246">
    <property type="term" value="F:carbohydrate binding"/>
    <property type="evidence" value="ECO:0007669"/>
    <property type="project" value="InterPro"/>
</dbReference>
<evidence type="ECO:0000256" key="2">
    <source>
        <dbReference type="ARBA" id="ARBA00001913"/>
    </source>
</evidence>
<dbReference type="EMBL" id="CZAP01000008">
    <property type="protein sequence ID" value="CUP56426.1"/>
    <property type="molecule type" value="Genomic_DNA"/>
</dbReference>
<keyword evidence="10 12" id="KW-0326">Glycosidase</keyword>
<dbReference type="GO" id="GO:0009341">
    <property type="term" value="C:beta-galactosidase complex"/>
    <property type="evidence" value="ECO:0007669"/>
    <property type="project" value="InterPro"/>
</dbReference>
<dbReference type="InterPro" id="IPR008979">
    <property type="entry name" value="Galactose-bd-like_sf"/>
</dbReference>
<evidence type="ECO:0000256" key="9">
    <source>
        <dbReference type="ARBA" id="ARBA00022837"/>
    </source>
</evidence>
<feature type="signal peptide" evidence="13">
    <location>
        <begin position="1"/>
        <end position="22"/>
    </location>
</feature>
<dbReference type="PRINTS" id="PR00132">
    <property type="entry name" value="GLHYDRLASE2"/>
</dbReference>
<dbReference type="InterPro" id="IPR032312">
    <property type="entry name" value="LacZ_4"/>
</dbReference>
<reference evidence="16" key="2">
    <citation type="submission" date="2021-07" db="EMBL/GenBank/DDBJ databases">
        <title>Comparative genomics of Bacteroides fragilis group isolates reveals species-dependent resistance mechanisms and validates clinical tools for resistance prediction.</title>
        <authorList>
            <person name="Wallace M.J."/>
            <person name="Jean S."/>
            <person name="Wallace M.A."/>
            <person name="Carey-Ann B.D."/>
            <person name="Dantas G."/>
        </authorList>
    </citation>
    <scope>NUCLEOTIDE SEQUENCE</scope>
    <source>
        <strain evidence="16">BJH_160</strain>
    </source>
</reference>
<evidence type="ECO:0000313" key="17">
    <source>
        <dbReference type="Proteomes" id="UP000095576"/>
    </source>
</evidence>
<accession>A0A174P985</accession>
<name>A0A174P985_BACT4</name>